<dbReference type="EC" id="1.8.1.7" evidence="3 17"/>
<evidence type="ECO:0000256" key="4">
    <source>
        <dbReference type="ARBA" id="ARBA00017111"/>
    </source>
</evidence>
<comment type="cofactor">
    <cofactor evidence="14">
        <name>FAD</name>
        <dbReference type="ChEBI" id="CHEBI:57692"/>
    </cofactor>
    <text evidence="14">Binds 1 FAD per subunit.</text>
</comment>
<dbReference type="AlphaFoldDB" id="A0AA38H2N9"/>
<dbReference type="GO" id="GO:0050661">
    <property type="term" value="F:NADP binding"/>
    <property type="evidence" value="ECO:0007669"/>
    <property type="project" value="InterPro"/>
</dbReference>
<evidence type="ECO:0000256" key="1">
    <source>
        <dbReference type="ARBA" id="ARBA00004496"/>
    </source>
</evidence>
<evidence type="ECO:0000256" key="7">
    <source>
        <dbReference type="ARBA" id="ARBA00022827"/>
    </source>
</evidence>
<dbReference type="InterPro" id="IPR004099">
    <property type="entry name" value="Pyr_nucl-diS_OxRdtase_dimer"/>
</dbReference>
<dbReference type="Pfam" id="PF07992">
    <property type="entry name" value="Pyr_redox_2"/>
    <property type="match status" value="1"/>
</dbReference>
<feature type="disulfide bond" description="Redox-active" evidence="15">
    <location>
        <begin position="53"/>
        <end position="58"/>
    </location>
</feature>
<evidence type="ECO:0000256" key="2">
    <source>
        <dbReference type="ARBA" id="ARBA00007532"/>
    </source>
</evidence>
<dbReference type="InterPro" id="IPR001100">
    <property type="entry name" value="Pyr_nuc-diS_OxRdtase"/>
</dbReference>
<keyword evidence="10" id="KW-1015">Disulfide bond</keyword>
<dbReference type="NCBIfam" id="NF004776">
    <property type="entry name" value="PRK06116.1"/>
    <property type="match status" value="1"/>
</dbReference>
<protein>
    <recommendedName>
        <fullName evidence="4 17">Glutathione reductase</fullName>
        <ecNumber evidence="3 17">1.8.1.7</ecNumber>
    </recommendedName>
</protein>
<feature type="binding site" evidence="14">
    <location>
        <position position="288"/>
    </location>
    <ligand>
        <name>NAD(+)</name>
        <dbReference type="ChEBI" id="CHEBI:57540"/>
    </ligand>
</feature>
<dbReference type="PRINTS" id="PR00411">
    <property type="entry name" value="PNDRDTASEI"/>
</dbReference>
<dbReference type="PROSITE" id="PS00076">
    <property type="entry name" value="PYRIDINE_REDOX_1"/>
    <property type="match status" value="1"/>
</dbReference>
<comment type="function">
    <text evidence="12 17">Catalyzes the reduction of glutathione disulfide (GSSG) to reduced glutathione (GSH). Constitutes the major mechanism to maintain a high GSH:GSSG ratio in the cytosol.</text>
</comment>
<dbReference type="Proteomes" id="UP001164286">
    <property type="component" value="Unassembled WGS sequence"/>
</dbReference>
<dbReference type="InterPro" id="IPR023753">
    <property type="entry name" value="FAD/NAD-binding_dom"/>
</dbReference>
<feature type="domain" description="Pyridine nucleotide-disulphide oxidoreductase dimerisation" evidence="18">
    <location>
        <begin position="367"/>
        <end position="479"/>
    </location>
</feature>
<dbReference type="SUPFAM" id="SSF51905">
    <property type="entry name" value="FAD/NAD(P)-binding domain"/>
    <property type="match status" value="1"/>
</dbReference>
<dbReference type="GO" id="GO:0005829">
    <property type="term" value="C:cytosol"/>
    <property type="evidence" value="ECO:0007669"/>
    <property type="project" value="TreeGrafter"/>
</dbReference>
<reference evidence="20" key="1">
    <citation type="journal article" date="2022" name="G3 (Bethesda)">
        <title>High quality genome of the basidiomycete yeast Dioszegia hungarica PDD-24b-2 isolated from cloud water.</title>
        <authorList>
            <person name="Jarrige D."/>
            <person name="Haridas S."/>
            <person name="Bleykasten-Grosshans C."/>
            <person name="Joly M."/>
            <person name="Nadalig T."/>
            <person name="Sancelme M."/>
            <person name="Vuilleumier S."/>
            <person name="Grigoriev I.V."/>
            <person name="Amato P."/>
            <person name="Bringel F."/>
        </authorList>
    </citation>
    <scope>NUCLEOTIDE SEQUENCE</scope>
    <source>
        <strain evidence="20">PDD-24b-2</strain>
    </source>
</reference>
<dbReference type="InterPro" id="IPR046952">
    <property type="entry name" value="GSHR/TRXR-like"/>
</dbReference>
<sequence length="480" mass="52357">MPPIPVKEAKEAGEYDYFVIGGGSGGLASARRAGQYGAKVGIVEGTYRLGGTCVNVGCVPKKIMWYTADIADNIRKSVAYGFGDSATADKMVSKFDWTTLKHKRDAYIKRLNGIYEKNLINDKVDYHEGWAKFLSPNEIEITSRDGSESYKVKSKIFNIAVGGRPTIPSNDDIPGAEYGIDSDGFFDIEEQPKTVVVVGAGYIAVELAGVFNTLGTETHLVIRHDKVLRTFDPMLQDVLGPYMEKTGMNVHKSSNVKKVEKLPNGRLSVTIDSADKPVEADVLLWAIGRHANTEKLGLDAAGVKTDKKGDIIFDEYQATNVENVYVVGDVGGKELLTPVAIAAGRRLSNRLFGGPEYKDQKLSYDLIPSVVFSHPTIGSVGMTEPEARTKHGDDNIKVYTTSFKAMSFAMLDEEHKQPTSYKLICAGKEEKVVGLHIIGEGSDEMLQGFAVAIKMGATKKDFDDTVAIHPTSAEELVTLR</sequence>
<evidence type="ECO:0000313" key="20">
    <source>
        <dbReference type="EMBL" id="KAI9633083.1"/>
    </source>
</evidence>
<comment type="caution">
    <text evidence="20">The sequence shown here is derived from an EMBL/GenBank/DDBJ whole genome shotgun (WGS) entry which is preliminary data.</text>
</comment>
<gene>
    <name evidence="20" type="ORF">MKK02DRAFT_19838</name>
</gene>
<evidence type="ECO:0000256" key="9">
    <source>
        <dbReference type="ARBA" id="ARBA00023002"/>
    </source>
</evidence>
<dbReference type="PANTHER" id="PTHR42737">
    <property type="entry name" value="GLUTATHIONE REDUCTASE"/>
    <property type="match status" value="1"/>
</dbReference>
<dbReference type="GO" id="GO:0004362">
    <property type="term" value="F:glutathione-disulfide reductase (NADPH) activity"/>
    <property type="evidence" value="ECO:0007669"/>
    <property type="project" value="UniProtKB-EC"/>
</dbReference>
<feature type="binding site" evidence="14">
    <location>
        <position position="329"/>
    </location>
    <ligand>
        <name>FAD</name>
        <dbReference type="ChEBI" id="CHEBI:57692"/>
    </ligand>
</feature>
<evidence type="ECO:0000256" key="3">
    <source>
        <dbReference type="ARBA" id="ARBA00012607"/>
    </source>
</evidence>
<evidence type="ECO:0000256" key="8">
    <source>
        <dbReference type="ARBA" id="ARBA00022857"/>
    </source>
</evidence>
<dbReference type="NCBIfam" id="TIGR01421">
    <property type="entry name" value="gluta_reduc_1"/>
    <property type="match status" value="1"/>
</dbReference>
<dbReference type="GO" id="GO:0034599">
    <property type="term" value="P:cellular response to oxidative stress"/>
    <property type="evidence" value="ECO:0007669"/>
    <property type="project" value="TreeGrafter"/>
</dbReference>
<dbReference type="Pfam" id="PF02852">
    <property type="entry name" value="Pyr_redox_dim"/>
    <property type="match status" value="1"/>
</dbReference>
<feature type="active site" description="Proton acceptor" evidence="13">
    <location>
        <position position="469"/>
    </location>
</feature>
<dbReference type="Gene3D" id="3.50.50.60">
    <property type="entry name" value="FAD/NAD(P)-binding domain"/>
    <property type="match status" value="2"/>
</dbReference>
<feature type="domain" description="FAD/NAD(P)-binding" evidence="19">
    <location>
        <begin position="15"/>
        <end position="344"/>
    </location>
</feature>
<dbReference type="InterPro" id="IPR012999">
    <property type="entry name" value="Pyr_OxRdtase_I_AS"/>
</dbReference>
<keyword evidence="5 17" id="KW-0963">Cytoplasm</keyword>
<keyword evidence="8 17" id="KW-0521">NADP</keyword>
<evidence type="ECO:0000256" key="5">
    <source>
        <dbReference type="ARBA" id="ARBA00022490"/>
    </source>
</evidence>
<evidence type="ECO:0000256" key="6">
    <source>
        <dbReference type="ARBA" id="ARBA00022630"/>
    </source>
</evidence>
<comment type="subcellular location">
    <subcellularLocation>
        <location evidence="1 17">Cytoplasm</location>
    </subcellularLocation>
</comment>
<evidence type="ECO:0000256" key="17">
    <source>
        <dbReference type="RuleBase" id="RU365016"/>
    </source>
</evidence>
<evidence type="ECO:0000256" key="13">
    <source>
        <dbReference type="PIRSR" id="PIRSR000350-2"/>
    </source>
</evidence>
<dbReference type="Gene3D" id="3.30.390.30">
    <property type="match status" value="1"/>
</dbReference>
<keyword evidence="6 16" id="KW-0285">Flavoprotein</keyword>
<dbReference type="GeneID" id="77725362"/>
<evidence type="ECO:0000256" key="12">
    <source>
        <dbReference type="ARBA" id="ARBA00056905"/>
    </source>
</evidence>
<proteinExistence type="inferred from homology"/>
<accession>A0AA38H2N9</accession>
<keyword evidence="9 16" id="KW-0560">Oxidoreductase</keyword>
<evidence type="ECO:0000256" key="11">
    <source>
        <dbReference type="ARBA" id="ARBA00023284"/>
    </source>
</evidence>
<evidence type="ECO:0000259" key="19">
    <source>
        <dbReference type="Pfam" id="PF07992"/>
    </source>
</evidence>
<dbReference type="FunFam" id="3.50.50.60:FF:000141">
    <property type="entry name" value="Glutathione reductase"/>
    <property type="match status" value="1"/>
</dbReference>
<dbReference type="PRINTS" id="PR00368">
    <property type="entry name" value="FADPNR"/>
</dbReference>
<keyword evidence="14" id="KW-0520">NAD</keyword>
<evidence type="ECO:0000256" key="10">
    <source>
        <dbReference type="ARBA" id="ARBA00023157"/>
    </source>
</evidence>
<dbReference type="GO" id="GO:0045454">
    <property type="term" value="P:cell redox homeostasis"/>
    <property type="evidence" value="ECO:0007669"/>
    <property type="project" value="InterPro"/>
</dbReference>
<dbReference type="PANTHER" id="PTHR42737:SF2">
    <property type="entry name" value="GLUTATHIONE REDUCTASE"/>
    <property type="match status" value="1"/>
</dbReference>
<keyword evidence="11 16" id="KW-0676">Redox-active center</keyword>
<name>A0AA38H2N9_9TREE</name>
<organism evidence="20 21">
    <name type="scientific">Dioszegia hungarica</name>
    <dbReference type="NCBI Taxonomy" id="4972"/>
    <lineage>
        <taxon>Eukaryota</taxon>
        <taxon>Fungi</taxon>
        <taxon>Dikarya</taxon>
        <taxon>Basidiomycota</taxon>
        <taxon>Agaricomycotina</taxon>
        <taxon>Tremellomycetes</taxon>
        <taxon>Tremellales</taxon>
        <taxon>Bulleribasidiaceae</taxon>
        <taxon>Dioszegia</taxon>
    </lineage>
</organism>
<dbReference type="InterPro" id="IPR036188">
    <property type="entry name" value="FAD/NAD-bd_sf"/>
</dbReference>
<dbReference type="InterPro" id="IPR006322">
    <property type="entry name" value="Glutathione_Rdtase_euk/bac"/>
</dbReference>
<dbReference type="GO" id="GO:0050660">
    <property type="term" value="F:flavin adenine dinucleotide binding"/>
    <property type="evidence" value="ECO:0007669"/>
    <property type="project" value="InterPro"/>
</dbReference>
<keyword evidence="14" id="KW-0547">Nucleotide-binding</keyword>
<dbReference type="SUPFAM" id="SSF55424">
    <property type="entry name" value="FAD/NAD-linked reductases, dimerisation (C-terminal) domain"/>
    <property type="match status" value="1"/>
</dbReference>
<evidence type="ECO:0000256" key="14">
    <source>
        <dbReference type="PIRSR" id="PIRSR000350-3"/>
    </source>
</evidence>
<keyword evidence="21" id="KW-1185">Reference proteome</keyword>
<comment type="similarity">
    <text evidence="2 16">Belongs to the class-I pyridine nucleotide-disulfide oxidoreductase family.</text>
</comment>
<keyword evidence="7 14" id="KW-0274">FAD</keyword>
<dbReference type="EMBL" id="JAKWFO010000013">
    <property type="protein sequence ID" value="KAI9633083.1"/>
    <property type="molecule type" value="Genomic_DNA"/>
</dbReference>
<dbReference type="InterPro" id="IPR016156">
    <property type="entry name" value="FAD/NAD-linked_Rdtase_dimer_sf"/>
</dbReference>
<evidence type="ECO:0000259" key="18">
    <source>
        <dbReference type="Pfam" id="PF02852"/>
    </source>
</evidence>
<comment type="catalytic activity">
    <reaction evidence="17">
        <text>2 glutathione + NADP(+) = glutathione disulfide + NADPH + H(+)</text>
        <dbReference type="Rhea" id="RHEA:11740"/>
        <dbReference type="ChEBI" id="CHEBI:15378"/>
        <dbReference type="ChEBI" id="CHEBI:57783"/>
        <dbReference type="ChEBI" id="CHEBI:57925"/>
        <dbReference type="ChEBI" id="CHEBI:58297"/>
        <dbReference type="ChEBI" id="CHEBI:58349"/>
        <dbReference type="EC" id="1.8.1.7"/>
    </reaction>
</comment>
<dbReference type="PIRSF" id="PIRSF000350">
    <property type="entry name" value="Mercury_reductase_MerA"/>
    <property type="match status" value="1"/>
</dbReference>
<feature type="binding site" evidence="14">
    <location>
        <position position="62"/>
    </location>
    <ligand>
        <name>FAD</name>
        <dbReference type="ChEBI" id="CHEBI:57692"/>
    </ligand>
</feature>
<evidence type="ECO:0000313" key="21">
    <source>
        <dbReference type="Proteomes" id="UP001164286"/>
    </source>
</evidence>
<dbReference type="FunFam" id="3.30.390.30:FF:000003">
    <property type="entry name" value="Glutathione reductase"/>
    <property type="match status" value="1"/>
</dbReference>
<dbReference type="GO" id="GO:0006749">
    <property type="term" value="P:glutathione metabolic process"/>
    <property type="evidence" value="ECO:0007669"/>
    <property type="project" value="InterPro"/>
</dbReference>
<evidence type="ECO:0000256" key="15">
    <source>
        <dbReference type="PIRSR" id="PIRSR000350-4"/>
    </source>
</evidence>
<feature type="binding site" evidence="14">
    <location>
        <begin position="199"/>
        <end position="206"/>
    </location>
    <ligand>
        <name>NAD(+)</name>
        <dbReference type="ChEBI" id="CHEBI:57540"/>
    </ligand>
</feature>
<dbReference type="GO" id="GO:0005739">
    <property type="term" value="C:mitochondrion"/>
    <property type="evidence" value="ECO:0007669"/>
    <property type="project" value="TreeGrafter"/>
</dbReference>
<dbReference type="RefSeq" id="XP_052942860.1">
    <property type="nucleotide sequence ID" value="XM_053086161.1"/>
</dbReference>
<evidence type="ECO:0000256" key="16">
    <source>
        <dbReference type="RuleBase" id="RU003691"/>
    </source>
</evidence>